<accession>A2F155</accession>
<gene>
    <name evidence="1" type="ORF">TVAG_339740</name>
</gene>
<reference evidence="1" key="2">
    <citation type="journal article" date="2007" name="Science">
        <title>Draft genome sequence of the sexually transmitted pathogen Trichomonas vaginalis.</title>
        <authorList>
            <person name="Carlton J.M."/>
            <person name="Hirt R.P."/>
            <person name="Silva J.C."/>
            <person name="Delcher A.L."/>
            <person name="Schatz M."/>
            <person name="Zhao Q."/>
            <person name="Wortman J.R."/>
            <person name="Bidwell S.L."/>
            <person name="Alsmark U.C.M."/>
            <person name="Besteiro S."/>
            <person name="Sicheritz-Ponten T."/>
            <person name="Noel C.J."/>
            <person name="Dacks J.B."/>
            <person name="Foster P.G."/>
            <person name="Simillion C."/>
            <person name="Van de Peer Y."/>
            <person name="Miranda-Saavedra D."/>
            <person name="Barton G.J."/>
            <person name="Westrop G.D."/>
            <person name="Mueller S."/>
            <person name="Dessi D."/>
            <person name="Fiori P.L."/>
            <person name="Ren Q."/>
            <person name="Paulsen I."/>
            <person name="Zhang H."/>
            <person name="Bastida-Corcuera F.D."/>
            <person name="Simoes-Barbosa A."/>
            <person name="Brown M.T."/>
            <person name="Hayes R.D."/>
            <person name="Mukherjee M."/>
            <person name="Okumura C.Y."/>
            <person name="Schneider R."/>
            <person name="Smith A.J."/>
            <person name="Vanacova S."/>
            <person name="Villalvazo M."/>
            <person name="Haas B.J."/>
            <person name="Pertea M."/>
            <person name="Feldblyum T.V."/>
            <person name="Utterback T.R."/>
            <person name="Shu C.L."/>
            <person name="Osoegawa K."/>
            <person name="de Jong P.J."/>
            <person name="Hrdy I."/>
            <person name="Horvathova L."/>
            <person name="Zubacova Z."/>
            <person name="Dolezal P."/>
            <person name="Malik S.B."/>
            <person name="Logsdon J.M. Jr."/>
            <person name="Henze K."/>
            <person name="Gupta A."/>
            <person name="Wang C.C."/>
            <person name="Dunne R.L."/>
            <person name="Upcroft J.A."/>
            <person name="Upcroft P."/>
            <person name="White O."/>
            <person name="Salzberg S.L."/>
            <person name="Tang P."/>
            <person name="Chiu C.-H."/>
            <person name="Lee Y.-S."/>
            <person name="Embley T.M."/>
            <person name="Coombs G.H."/>
            <person name="Mottram J.C."/>
            <person name="Tachezy J."/>
            <person name="Fraser-Liggett C.M."/>
            <person name="Johnson P.J."/>
        </authorList>
    </citation>
    <scope>NUCLEOTIDE SEQUENCE [LARGE SCALE GENOMIC DNA]</scope>
    <source>
        <strain evidence="1">G3</strain>
    </source>
</reference>
<dbReference type="EMBL" id="DS113570">
    <property type="protein sequence ID" value="EAY01346.1"/>
    <property type="molecule type" value="Genomic_DNA"/>
</dbReference>
<dbReference type="AlphaFoldDB" id="A2F155"/>
<proteinExistence type="predicted"/>
<reference evidence="1" key="1">
    <citation type="submission" date="2006-10" db="EMBL/GenBank/DDBJ databases">
        <authorList>
            <person name="Amadeo P."/>
            <person name="Zhao Q."/>
            <person name="Wortman J."/>
            <person name="Fraser-Liggett C."/>
            <person name="Carlton J."/>
        </authorList>
    </citation>
    <scope>NUCLEOTIDE SEQUENCE</scope>
    <source>
        <strain evidence="1">G3</strain>
    </source>
</reference>
<protein>
    <submittedName>
        <fullName evidence="1">Uncharacterized protein</fullName>
    </submittedName>
</protein>
<sequence>MSKEQREPIYTEILYHCKSLESVTDKQIEMLKKDQKEVQQALQTMFNKLQEISKAIPKYEIEADIDRINAICDRLEACWSRVQNVNKRSDKLITTLQQKSAQLSIEVEKGVQA</sequence>
<dbReference type="VEuPathDB" id="TrichDB:TVAGG3_0495590"/>
<evidence type="ECO:0000313" key="1">
    <source>
        <dbReference type="EMBL" id="EAY01346.1"/>
    </source>
</evidence>
<dbReference type="InParanoid" id="A2F155"/>
<dbReference type="SMR" id="A2F155"/>
<dbReference type="RefSeq" id="XP_001330199.1">
    <property type="nucleotide sequence ID" value="XM_001330164.1"/>
</dbReference>
<dbReference type="Proteomes" id="UP000001542">
    <property type="component" value="Unassembled WGS sequence"/>
</dbReference>
<name>A2F155_TRIV3</name>
<dbReference type="KEGG" id="tva:4759172"/>
<dbReference type="VEuPathDB" id="TrichDB:TVAG_339740"/>
<organism evidence="1 2">
    <name type="scientific">Trichomonas vaginalis (strain ATCC PRA-98 / G3)</name>
    <dbReference type="NCBI Taxonomy" id="412133"/>
    <lineage>
        <taxon>Eukaryota</taxon>
        <taxon>Metamonada</taxon>
        <taxon>Parabasalia</taxon>
        <taxon>Trichomonadida</taxon>
        <taxon>Trichomonadidae</taxon>
        <taxon>Trichomonas</taxon>
    </lineage>
</organism>
<keyword evidence="2" id="KW-1185">Reference proteome</keyword>
<evidence type="ECO:0000313" key="2">
    <source>
        <dbReference type="Proteomes" id="UP000001542"/>
    </source>
</evidence>